<dbReference type="InterPro" id="IPR011703">
    <property type="entry name" value="ATPase_AAA-3"/>
</dbReference>
<accession>A0A5J4RU55</accession>
<dbReference type="GO" id="GO:0005524">
    <property type="term" value="F:ATP binding"/>
    <property type="evidence" value="ECO:0007669"/>
    <property type="project" value="UniProtKB-KW"/>
</dbReference>
<dbReference type="GO" id="GO:0016887">
    <property type="term" value="F:ATP hydrolysis activity"/>
    <property type="evidence" value="ECO:0007669"/>
    <property type="project" value="InterPro"/>
</dbReference>
<evidence type="ECO:0000259" key="3">
    <source>
        <dbReference type="Pfam" id="PF07726"/>
    </source>
</evidence>
<dbReference type="InterPro" id="IPR027417">
    <property type="entry name" value="P-loop_NTPase"/>
</dbReference>
<organism evidence="5">
    <name type="scientific">termite gut metagenome</name>
    <dbReference type="NCBI Taxonomy" id="433724"/>
    <lineage>
        <taxon>unclassified sequences</taxon>
        <taxon>metagenomes</taxon>
        <taxon>organismal metagenomes</taxon>
    </lineage>
</organism>
<dbReference type="InterPro" id="IPR050764">
    <property type="entry name" value="CbbQ/NirQ/NorQ/GpvN"/>
</dbReference>
<dbReference type="CDD" id="cd00009">
    <property type="entry name" value="AAA"/>
    <property type="match status" value="1"/>
</dbReference>
<evidence type="ECO:0000256" key="1">
    <source>
        <dbReference type="ARBA" id="ARBA00022741"/>
    </source>
</evidence>
<proteinExistence type="predicted"/>
<dbReference type="SUPFAM" id="SSF52540">
    <property type="entry name" value="P-loop containing nucleoside triphosphate hydrolases"/>
    <property type="match status" value="1"/>
</dbReference>
<dbReference type="PANTHER" id="PTHR42759:SF1">
    <property type="entry name" value="MAGNESIUM-CHELATASE SUBUNIT CHLD"/>
    <property type="match status" value="1"/>
</dbReference>
<dbReference type="InterPro" id="IPR041628">
    <property type="entry name" value="ChlI/MoxR_AAA_lid"/>
</dbReference>
<dbReference type="PIRSF" id="PIRSF002849">
    <property type="entry name" value="AAA_ATPase_chaperone_MoxR_prd"/>
    <property type="match status" value="1"/>
</dbReference>
<protein>
    <submittedName>
        <fullName evidence="5">ATPase RavA</fullName>
        <ecNumber evidence="5">3.6.3.-</ecNumber>
    </submittedName>
</protein>
<evidence type="ECO:0000256" key="2">
    <source>
        <dbReference type="ARBA" id="ARBA00022840"/>
    </source>
</evidence>
<dbReference type="Pfam" id="PF17863">
    <property type="entry name" value="AAA_lid_2"/>
    <property type="match status" value="1"/>
</dbReference>
<evidence type="ECO:0000259" key="4">
    <source>
        <dbReference type="Pfam" id="PF17863"/>
    </source>
</evidence>
<comment type="caution">
    <text evidence="5">The sequence shown here is derived from an EMBL/GenBank/DDBJ whole genome shotgun (WGS) entry which is preliminary data.</text>
</comment>
<name>A0A5J4RU55_9ZZZZ</name>
<dbReference type="Pfam" id="PF07726">
    <property type="entry name" value="AAA_3"/>
    <property type="match status" value="1"/>
</dbReference>
<keyword evidence="5" id="KW-0378">Hydrolase</keyword>
<reference evidence="5" key="1">
    <citation type="submission" date="2019-03" db="EMBL/GenBank/DDBJ databases">
        <title>Single cell metagenomics reveals metabolic interactions within the superorganism composed of flagellate Streblomastix strix and complex community of Bacteroidetes bacteria on its surface.</title>
        <authorList>
            <person name="Treitli S.C."/>
            <person name="Kolisko M."/>
            <person name="Husnik F."/>
            <person name="Keeling P."/>
            <person name="Hampl V."/>
        </authorList>
    </citation>
    <scope>NUCLEOTIDE SEQUENCE</scope>
    <source>
        <strain evidence="5">STM</strain>
    </source>
</reference>
<dbReference type="EMBL" id="SNRY01000755">
    <property type="protein sequence ID" value="KAA6336845.1"/>
    <property type="molecule type" value="Genomic_DNA"/>
</dbReference>
<gene>
    <name evidence="5" type="ORF">EZS27_015037</name>
</gene>
<feature type="domain" description="ATPase AAA-3" evidence="3">
    <location>
        <begin position="83"/>
        <end position="213"/>
    </location>
</feature>
<dbReference type="PANTHER" id="PTHR42759">
    <property type="entry name" value="MOXR FAMILY PROTEIN"/>
    <property type="match status" value="1"/>
</dbReference>
<keyword evidence="1" id="KW-0547">Nucleotide-binding</keyword>
<evidence type="ECO:0000313" key="5">
    <source>
        <dbReference type="EMBL" id="KAA6336845.1"/>
    </source>
</evidence>
<feature type="domain" description="ChlI/MoxR AAA lid" evidence="4">
    <location>
        <begin position="289"/>
        <end position="355"/>
    </location>
</feature>
<dbReference type="AlphaFoldDB" id="A0A5J4RU55"/>
<keyword evidence="2" id="KW-0067">ATP-binding</keyword>
<dbReference type="FunFam" id="3.40.50.300:FF:000640">
    <property type="entry name" value="MoxR family ATPase"/>
    <property type="match status" value="1"/>
</dbReference>
<dbReference type="EC" id="3.6.3.-" evidence="5"/>
<dbReference type="Gene3D" id="3.40.50.300">
    <property type="entry name" value="P-loop containing nucleotide triphosphate hydrolases"/>
    <property type="match status" value="1"/>
</dbReference>
<sequence>MTIMYYNVILTGFYTNTSIKTFNDIKINITTIMAESIDIRELNERIERQSVFVVNLTKGMDQIIVGQKHLVESLLIGLLSDGHVLLEGVPGLAKTLAIKTLASLINAKYSRVQFTPDLLPADVIGTMVYSQKDEMFQVKQGPVFANFVLADEINRAPAKVQSALLEAMQERQVTIGRETFKLPEPFLVLATQNPIEQEGTYPLPEAQVDRFMLKVVIDYPKQEEEKLIIRQNIKGDSFDVKPIVEAHEIIEARKVVRQVYLDEKIERYIVDIVFATRYPEKYDLKELKDMIGFGGSPRASINLALAARTYAFIKHRGYVIPEDVRAVAHDVLRHRIGLTYEAEASNLTSDEIISTILNKVEVP</sequence>
<dbReference type="Gene3D" id="1.10.8.80">
    <property type="entry name" value="Magnesium chelatase subunit I, C-Terminal domain"/>
    <property type="match status" value="1"/>
</dbReference>